<dbReference type="EMBL" id="CAJNDS010002773">
    <property type="protein sequence ID" value="CAE7592054.1"/>
    <property type="molecule type" value="Genomic_DNA"/>
</dbReference>
<dbReference type="AlphaFoldDB" id="A0A812UXE2"/>
<accession>A0A812UXE2</accession>
<name>A0A812UXE2_9DINO</name>
<organism evidence="1 2">
    <name type="scientific">Symbiodinium natans</name>
    <dbReference type="NCBI Taxonomy" id="878477"/>
    <lineage>
        <taxon>Eukaryota</taxon>
        <taxon>Sar</taxon>
        <taxon>Alveolata</taxon>
        <taxon>Dinophyceae</taxon>
        <taxon>Suessiales</taxon>
        <taxon>Symbiodiniaceae</taxon>
        <taxon>Symbiodinium</taxon>
    </lineage>
</organism>
<keyword evidence="2" id="KW-1185">Reference proteome</keyword>
<sequence length="100" mass="11250">MRSYVEGEVTSKIVSRDANKAAQKAVCPDHFWLCCFHASGHGTPVPRILANYGEARDHGVRSELPAGGLRCRRLSEPHSHSRPFPREVLQQERFISISRP</sequence>
<proteinExistence type="predicted"/>
<reference evidence="1" key="1">
    <citation type="submission" date="2021-02" db="EMBL/GenBank/DDBJ databases">
        <authorList>
            <person name="Dougan E. K."/>
            <person name="Rhodes N."/>
            <person name="Thang M."/>
            <person name="Chan C."/>
        </authorList>
    </citation>
    <scope>NUCLEOTIDE SEQUENCE</scope>
</reference>
<dbReference type="Proteomes" id="UP000604046">
    <property type="component" value="Unassembled WGS sequence"/>
</dbReference>
<evidence type="ECO:0000313" key="1">
    <source>
        <dbReference type="EMBL" id="CAE7592054.1"/>
    </source>
</evidence>
<evidence type="ECO:0000313" key="2">
    <source>
        <dbReference type="Proteomes" id="UP000604046"/>
    </source>
</evidence>
<gene>
    <name evidence="1" type="ORF">SNAT2548_LOCUS33705</name>
</gene>
<protein>
    <submittedName>
        <fullName evidence="1">Uncharacterized protein</fullName>
    </submittedName>
</protein>
<comment type="caution">
    <text evidence="1">The sequence shown here is derived from an EMBL/GenBank/DDBJ whole genome shotgun (WGS) entry which is preliminary data.</text>
</comment>